<feature type="compositionally biased region" description="Low complexity" evidence="11">
    <location>
        <begin position="95"/>
        <end position="129"/>
    </location>
</feature>
<dbReference type="GO" id="GO:0000118">
    <property type="term" value="C:histone deacetylase complex"/>
    <property type="evidence" value="ECO:0000318"/>
    <property type="project" value="GO_Central"/>
</dbReference>
<dbReference type="GO" id="GO:0004407">
    <property type="term" value="F:histone deacetylase activity"/>
    <property type="evidence" value="ECO:0000318"/>
    <property type="project" value="GO_Central"/>
</dbReference>
<evidence type="ECO:0000256" key="6">
    <source>
        <dbReference type="ARBA" id="ARBA00022853"/>
    </source>
</evidence>
<feature type="compositionally biased region" description="Gly residues" evidence="11">
    <location>
        <begin position="206"/>
        <end position="215"/>
    </location>
</feature>
<keyword evidence="9" id="KW-0539">Nucleus</keyword>
<evidence type="ECO:0000256" key="3">
    <source>
        <dbReference type="ARBA" id="ARBA00012111"/>
    </source>
</evidence>
<keyword evidence="8" id="KW-0804">Transcription</keyword>
<evidence type="ECO:0000256" key="9">
    <source>
        <dbReference type="ARBA" id="ARBA00023242"/>
    </source>
</evidence>
<dbReference type="Proteomes" id="UP000005239">
    <property type="component" value="Unassembled WGS sequence"/>
</dbReference>
<organism evidence="13 14">
    <name type="scientific">Pristionchus pacificus</name>
    <name type="common">Parasitic nematode worm</name>
    <dbReference type="NCBI Taxonomy" id="54126"/>
    <lineage>
        <taxon>Eukaryota</taxon>
        <taxon>Metazoa</taxon>
        <taxon>Ecdysozoa</taxon>
        <taxon>Nematoda</taxon>
        <taxon>Chromadorea</taxon>
        <taxon>Rhabditida</taxon>
        <taxon>Rhabditina</taxon>
        <taxon>Diplogasteromorpha</taxon>
        <taxon>Diplogasteroidea</taxon>
        <taxon>Neodiplogasteridae</taxon>
        <taxon>Pristionchus</taxon>
    </lineage>
</organism>
<evidence type="ECO:0000256" key="7">
    <source>
        <dbReference type="ARBA" id="ARBA00023015"/>
    </source>
</evidence>
<dbReference type="GO" id="GO:0000122">
    <property type="term" value="P:negative regulation of transcription by RNA polymerase II"/>
    <property type="evidence" value="ECO:0007669"/>
    <property type="project" value="EnsemblMetazoa"/>
</dbReference>
<dbReference type="Pfam" id="PF00850">
    <property type="entry name" value="Hist_deacetyl"/>
    <property type="match status" value="1"/>
</dbReference>
<feature type="region of interest" description="Disordered" evidence="11">
    <location>
        <begin position="167"/>
        <end position="252"/>
    </location>
</feature>
<dbReference type="GO" id="GO:0045664">
    <property type="term" value="P:regulation of neuron differentiation"/>
    <property type="evidence" value="ECO:0007669"/>
    <property type="project" value="EnsemblMetazoa"/>
</dbReference>
<keyword evidence="5" id="KW-0378">Hydrolase</keyword>
<reference evidence="13" key="2">
    <citation type="submission" date="2022-06" db="UniProtKB">
        <authorList>
            <consortium name="EnsemblMetazoa"/>
        </authorList>
    </citation>
    <scope>IDENTIFICATION</scope>
    <source>
        <strain evidence="13">PS312</strain>
    </source>
</reference>
<evidence type="ECO:0000256" key="1">
    <source>
        <dbReference type="ARBA" id="ARBA00004123"/>
    </source>
</evidence>
<dbReference type="AlphaFoldDB" id="A0A2A6BFM2"/>
<evidence type="ECO:0000256" key="11">
    <source>
        <dbReference type="SAM" id="MobiDB-lite"/>
    </source>
</evidence>
<dbReference type="PANTHER" id="PTHR10625:SF5">
    <property type="entry name" value="HISTONE DEACETYLASE"/>
    <property type="match status" value="1"/>
</dbReference>
<evidence type="ECO:0000313" key="14">
    <source>
        <dbReference type="Proteomes" id="UP000005239"/>
    </source>
</evidence>
<evidence type="ECO:0000259" key="12">
    <source>
        <dbReference type="Pfam" id="PF00850"/>
    </source>
</evidence>
<comment type="catalytic activity">
    <reaction evidence="10">
        <text>N(6)-acetyl-L-lysyl-[histone] + H2O = L-lysyl-[histone] + acetate</text>
        <dbReference type="Rhea" id="RHEA:58196"/>
        <dbReference type="Rhea" id="RHEA-COMP:9845"/>
        <dbReference type="Rhea" id="RHEA-COMP:11338"/>
        <dbReference type="ChEBI" id="CHEBI:15377"/>
        <dbReference type="ChEBI" id="CHEBI:29969"/>
        <dbReference type="ChEBI" id="CHEBI:30089"/>
        <dbReference type="ChEBI" id="CHEBI:61930"/>
        <dbReference type="EC" id="3.5.1.98"/>
    </reaction>
</comment>
<gene>
    <name evidence="13" type="primary">WBGene00089603</name>
</gene>
<dbReference type="GO" id="GO:0007168">
    <property type="term" value="P:receptor guanylyl cyclase signaling pathway"/>
    <property type="evidence" value="ECO:0007669"/>
    <property type="project" value="EnsemblMetazoa"/>
</dbReference>
<feature type="domain" description="Histone deacetylase" evidence="12">
    <location>
        <begin position="564"/>
        <end position="875"/>
    </location>
</feature>
<keyword evidence="14" id="KW-1185">Reference proteome</keyword>
<comment type="similarity">
    <text evidence="2">Belongs to the histone deacetylase family. HD type 2 subfamily.</text>
</comment>
<keyword evidence="6" id="KW-0156">Chromatin regulator</keyword>
<comment type="subcellular location">
    <subcellularLocation>
        <location evidence="1">Nucleus</location>
    </subcellularLocation>
</comment>
<protein>
    <recommendedName>
        <fullName evidence="3">histone deacetylase</fullName>
        <ecNumber evidence="3">3.5.1.98</ecNumber>
    </recommendedName>
</protein>
<evidence type="ECO:0000256" key="4">
    <source>
        <dbReference type="ARBA" id="ARBA00022491"/>
    </source>
</evidence>
<keyword evidence="7" id="KW-0805">Transcription regulation</keyword>
<name>A0A2A6BFM2_PRIPA</name>
<dbReference type="GO" id="GO:0141221">
    <property type="term" value="F:histone deacetylase activity, hydrolytic mechanism"/>
    <property type="evidence" value="ECO:0007669"/>
    <property type="project" value="UniProtKB-EC"/>
</dbReference>
<dbReference type="Gene3D" id="3.40.800.20">
    <property type="entry name" value="Histone deacetylase domain"/>
    <property type="match status" value="1"/>
</dbReference>
<dbReference type="EnsemblMetazoa" id="PPA00049.1">
    <property type="protein sequence ID" value="PPA00049.1"/>
    <property type="gene ID" value="WBGene00089603"/>
</dbReference>
<dbReference type="PANTHER" id="PTHR10625">
    <property type="entry name" value="HISTONE DEACETYLASE HDAC1-RELATED"/>
    <property type="match status" value="1"/>
</dbReference>
<dbReference type="GO" id="GO:0005737">
    <property type="term" value="C:cytoplasm"/>
    <property type="evidence" value="ECO:0000318"/>
    <property type="project" value="GO_Central"/>
</dbReference>
<dbReference type="InterPro" id="IPR000286">
    <property type="entry name" value="HDACs"/>
</dbReference>
<evidence type="ECO:0000256" key="8">
    <source>
        <dbReference type="ARBA" id="ARBA00023163"/>
    </source>
</evidence>
<evidence type="ECO:0000256" key="2">
    <source>
        <dbReference type="ARBA" id="ARBA00007738"/>
    </source>
</evidence>
<feature type="region of interest" description="Disordered" evidence="11">
    <location>
        <begin position="68"/>
        <end position="133"/>
    </location>
</feature>
<dbReference type="SUPFAM" id="SSF52768">
    <property type="entry name" value="Arginase/deacetylase"/>
    <property type="match status" value="1"/>
</dbReference>
<dbReference type="InterPro" id="IPR023801">
    <property type="entry name" value="His_deacetylse_dom"/>
</dbReference>
<evidence type="ECO:0000256" key="5">
    <source>
        <dbReference type="ARBA" id="ARBA00022801"/>
    </source>
</evidence>
<evidence type="ECO:0000313" key="13">
    <source>
        <dbReference type="EnsemblMetazoa" id="PPA00049.1"/>
    </source>
</evidence>
<feature type="compositionally biased region" description="Low complexity" evidence="11">
    <location>
        <begin position="68"/>
        <end position="85"/>
    </location>
</feature>
<dbReference type="GO" id="GO:0040029">
    <property type="term" value="P:epigenetic regulation of gene expression"/>
    <property type="evidence" value="ECO:0000318"/>
    <property type="project" value="GO_Central"/>
</dbReference>
<dbReference type="InterPro" id="IPR037138">
    <property type="entry name" value="His_deacetylse_dom_sf"/>
</dbReference>
<evidence type="ECO:0000256" key="10">
    <source>
        <dbReference type="ARBA" id="ARBA00048287"/>
    </source>
</evidence>
<reference evidence="14" key="1">
    <citation type="journal article" date="2008" name="Nat. Genet.">
        <title>The Pristionchus pacificus genome provides a unique perspective on nematode lifestyle and parasitism.</title>
        <authorList>
            <person name="Dieterich C."/>
            <person name="Clifton S.W."/>
            <person name="Schuster L.N."/>
            <person name="Chinwalla A."/>
            <person name="Delehaunty K."/>
            <person name="Dinkelacker I."/>
            <person name="Fulton L."/>
            <person name="Fulton R."/>
            <person name="Godfrey J."/>
            <person name="Minx P."/>
            <person name="Mitreva M."/>
            <person name="Roeseler W."/>
            <person name="Tian H."/>
            <person name="Witte H."/>
            <person name="Yang S.P."/>
            <person name="Wilson R.K."/>
            <person name="Sommer R.J."/>
        </authorList>
    </citation>
    <scope>NUCLEOTIDE SEQUENCE [LARGE SCALE GENOMIC DNA]</scope>
    <source>
        <strain evidence="14">PS312</strain>
    </source>
</reference>
<feature type="compositionally biased region" description="Polar residues" evidence="11">
    <location>
        <begin position="167"/>
        <end position="179"/>
    </location>
</feature>
<feature type="compositionally biased region" description="Polar residues" evidence="11">
    <location>
        <begin position="195"/>
        <end position="204"/>
    </location>
</feature>
<accession>A0A8R1Y3D3</accession>
<sequence>MEDGTENNPFSLDDDLQEKLLAIQQMYQQKQNSLLQGATTASAPMNVPSFGGGSTIAQQLQYLLALQQQQQPESMDTGSTSSLTGAGVGGGSSGGSMPQTPTTSVASTGSSVSSTHAAHAAAMAGIATPPQHRNKKLTMETRSLSSSSQTISNHTRDRLKMMLANKKQNNSTDSESGPPSATLIGPATGLLPTQAGCSTSSSTPVAGGGPMGGGGGHRRAGTSRTPPGHLGSHVSAASPHFEPYPMSSGHHQRDAAIMAQAGEYALRKVNSEPNMKMKIRARILSKGNSPVHSANSAFNFHGQFQRQDSDTSSSSTGLVPPQIVFPPSLLMPSPSLPNLAAAAAAGSLLQQQQVDMANLLAQAAGGTNLSSFLSLPSLFKQQMGLGGSSTSLDVEQQQQQLLDANRMQLDPRIAALGTANLPCYPSLLKQQLRELVLRRKSLVREEPEDDPTAALAATAAAFAARNNVPGSAFSAAGSSASSSSAGTAPIDIAALAAHLLQVNSNSAAVAAMATASTSTLLQETATVERVETSRVESNENAPTGLAYDSSMTRHACHCDNATAHVEHGGRTQSVYARLEQTGLTQRCVRLESRQATIEELRRVHSTPYVDFFGAVPVNGEKRGPMPLKSFIQLGCGGIGVDSDTYFNETSTASAARTAAGCLIDLCAAVVEGKMRNGFACIRPPGHHAEREVAMGFCFFNNVAVAVKALRTRYPEQCRKIAIVDWDVHHGNGTQPVFDEDPNVLYLSMHRHDNGNFFPGTGAVTDAGRGIGKGYSLNVAFSGGVMGDAEYLAAWRVVVLPVLQSFRPDFIVVSAGFDACRGHANALGGYEVSPQMFGFMTRSLMGLAGGKVVLAMEGGYNLEMIAESAEECVKALLTPGDTVDVRECRLSQEALEALPCHPAQETIQKVIACHKLYWPVLAGGIQPISISEQHWQLIHAQFKAMTMTDSSEAMSS</sequence>
<dbReference type="GO" id="GO:0061629">
    <property type="term" value="F:RNA polymerase II-specific DNA-binding transcription factor binding"/>
    <property type="evidence" value="ECO:0007669"/>
    <property type="project" value="EnsemblMetazoa"/>
</dbReference>
<dbReference type="PRINTS" id="PR01270">
    <property type="entry name" value="HDASUPER"/>
</dbReference>
<dbReference type="EC" id="3.5.1.98" evidence="3"/>
<dbReference type="InterPro" id="IPR023696">
    <property type="entry name" value="Ureohydrolase_dom_sf"/>
</dbReference>
<accession>A0A2A6BFM2</accession>
<proteinExistence type="inferred from homology"/>
<keyword evidence="4" id="KW-0678">Repressor</keyword>
<dbReference type="OrthoDB" id="5232919at2759"/>